<dbReference type="Proteomes" id="UP001226651">
    <property type="component" value="Chromosome"/>
</dbReference>
<sequence length="520" mass="57536">MTKIFKTPFATQGDKTVVPVEIQSDGSVSYTQGYGYDYERDQVTDPAAKDIEREKMNSLFHDITESIGEMQLQGFAKWSEAGKPYPIRSVVYHKNKAWQSKIENNNVEPVAGNAWIELKADINANDVGAYSKDDADKRFQPVGKYQVEGHGYSKAESDTKYQPKGNYAPAGNYANKGESYTKAESDGKYQPKGSYQPSGNYANKGESYTKAESDSKYQGKGNYQAAGYSYSKSEADNRYQAKGNYVAATRKVNDKPLSGDVTVTSQDIFSNQAISIGANQNLNNYKTAGIYFQSANANAATNLNYPEAMAGTLIVLKNAGITQLYYVYNSSRIYSRSHYGNEGFTPWAKEFNSQNKPTAGDVGAYSKGESDGKYQPKGNYLASGYSYSKGESDGKYQPKGNYLASGYSYSKGESDNKYQPKGNYGSKNTASKADNGWWKCNDTGVIYQWGYSGNIPRDGSKTITFPLSFPNKCTSVISVSSKLNQDPYNNGVSVIDLTKSNFKMIHQSYENSYYWFAIGY</sequence>
<feature type="region of interest" description="Disordered" evidence="1">
    <location>
        <begin position="150"/>
        <end position="217"/>
    </location>
</feature>
<organism evidence="3 4">
    <name type="scientific">Proteus appendicitidis</name>
    <dbReference type="NCBI Taxonomy" id="3034648"/>
    <lineage>
        <taxon>Bacteria</taxon>
        <taxon>Pseudomonadati</taxon>
        <taxon>Pseudomonadota</taxon>
        <taxon>Gammaproteobacteria</taxon>
        <taxon>Enterobacterales</taxon>
        <taxon>Morganellaceae</taxon>
        <taxon>Proteus</taxon>
    </lineage>
</organism>
<protein>
    <submittedName>
        <fullName evidence="3">Pyocin knob domain-containing protein</fullName>
    </submittedName>
</protein>
<evidence type="ECO:0000313" key="3">
    <source>
        <dbReference type="EMBL" id="WIV87239.1"/>
    </source>
</evidence>
<reference evidence="3 4" key="1">
    <citation type="submission" date="2023-06" db="EMBL/GenBank/DDBJ databases">
        <title>Proteus appendicitidis sp. nov., isolated from the appendiceal pus of an appendicitis patient in Yongzhou, China.</title>
        <authorList>
            <person name="Cai X."/>
        </authorList>
    </citation>
    <scope>NUCLEOTIDE SEQUENCE [LARGE SCALE GENOMIC DNA]</scope>
    <source>
        <strain evidence="3 4">HZ0627</strain>
    </source>
</reference>
<feature type="compositionally biased region" description="Basic and acidic residues" evidence="1">
    <location>
        <begin position="179"/>
        <end position="189"/>
    </location>
</feature>
<dbReference type="Pfam" id="PF21882">
    <property type="entry name" value="Gp53-like_C"/>
    <property type="match status" value="1"/>
</dbReference>
<gene>
    <name evidence="3" type="ORF">QQS39_12220</name>
</gene>
<keyword evidence="4" id="KW-1185">Reference proteome</keyword>
<feature type="domain" description="Putative tail fiber protein gp53-like C-terminal" evidence="2">
    <location>
        <begin position="439"/>
        <end position="520"/>
    </location>
</feature>
<proteinExistence type="predicted"/>
<dbReference type="InterPro" id="IPR054075">
    <property type="entry name" value="Gp53-like_C"/>
</dbReference>
<name>A0ABY8Y4C2_9GAMM</name>
<feature type="compositionally biased region" description="Basic and acidic residues" evidence="1">
    <location>
        <begin position="151"/>
        <end position="161"/>
    </location>
</feature>
<accession>A0ABY8Y4C2</accession>
<evidence type="ECO:0000259" key="2">
    <source>
        <dbReference type="Pfam" id="PF21882"/>
    </source>
</evidence>
<dbReference type="CDD" id="cd19958">
    <property type="entry name" value="pyocin_knob"/>
    <property type="match status" value="1"/>
</dbReference>
<feature type="compositionally biased region" description="Basic and acidic residues" evidence="1">
    <location>
        <begin position="207"/>
        <end position="217"/>
    </location>
</feature>
<dbReference type="EMBL" id="CP127389">
    <property type="protein sequence ID" value="WIV87239.1"/>
    <property type="molecule type" value="Genomic_DNA"/>
</dbReference>
<evidence type="ECO:0000256" key="1">
    <source>
        <dbReference type="SAM" id="MobiDB-lite"/>
    </source>
</evidence>
<dbReference type="Gene3D" id="2.60.40.3940">
    <property type="match status" value="1"/>
</dbReference>
<evidence type="ECO:0000313" key="4">
    <source>
        <dbReference type="Proteomes" id="UP001226651"/>
    </source>
</evidence>